<name>A0A401VW48_STREY</name>
<proteinExistence type="predicted"/>
<dbReference type="RefSeq" id="WP_154806360.1">
    <property type="nucleotide sequence ID" value="NZ_BHZD01000001.1"/>
</dbReference>
<comment type="caution">
    <text evidence="2">The sequence shown here is derived from an EMBL/GenBank/DDBJ whole genome shotgun (WGS) entry which is preliminary data.</text>
</comment>
<protein>
    <submittedName>
        <fullName evidence="2">Uncharacterized protein</fullName>
    </submittedName>
</protein>
<dbReference type="AlphaFoldDB" id="A0A401VW48"/>
<evidence type="ECO:0000256" key="1">
    <source>
        <dbReference type="SAM" id="MobiDB-lite"/>
    </source>
</evidence>
<sequence>MALENAQRKQPRPKPGERPGRIKEVRNLEVWGRCVPVRVAGCDDDPTETHIFRGID</sequence>
<dbReference type="Proteomes" id="UP000286746">
    <property type="component" value="Unassembled WGS sequence"/>
</dbReference>
<evidence type="ECO:0000313" key="2">
    <source>
        <dbReference type="EMBL" id="GCD41307.1"/>
    </source>
</evidence>
<feature type="region of interest" description="Disordered" evidence="1">
    <location>
        <begin position="1"/>
        <end position="21"/>
    </location>
</feature>
<dbReference type="EMBL" id="BHZD01000001">
    <property type="protein sequence ID" value="GCD41307.1"/>
    <property type="molecule type" value="Genomic_DNA"/>
</dbReference>
<organism evidence="2 3">
    <name type="scientific">Streptomyces paromomycinus</name>
    <name type="common">Streptomyces rimosus subsp. paromomycinus</name>
    <dbReference type="NCBI Taxonomy" id="92743"/>
    <lineage>
        <taxon>Bacteria</taxon>
        <taxon>Bacillati</taxon>
        <taxon>Actinomycetota</taxon>
        <taxon>Actinomycetes</taxon>
        <taxon>Kitasatosporales</taxon>
        <taxon>Streptomycetaceae</taxon>
        <taxon>Streptomyces</taxon>
    </lineage>
</organism>
<gene>
    <name evidence="2" type="ORF">GKJPGBOP_00960</name>
</gene>
<reference evidence="2 3" key="1">
    <citation type="submission" date="2018-11" db="EMBL/GenBank/DDBJ databases">
        <title>Whole genome sequence of Streptomyces paromomycinus NBRC 15454(T).</title>
        <authorList>
            <person name="Komaki H."/>
            <person name="Tamura T."/>
        </authorList>
    </citation>
    <scope>NUCLEOTIDE SEQUENCE [LARGE SCALE GENOMIC DNA]</scope>
    <source>
        <strain evidence="2 3">NBRC 15454</strain>
    </source>
</reference>
<keyword evidence="3" id="KW-1185">Reference proteome</keyword>
<dbReference type="GeneID" id="95626817"/>
<evidence type="ECO:0000313" key="3">
    <source>
        <dbReference type="Proteomes" id="UP000286746"/>
    </source>
</evidence>
<accession>A0A401VW48</accession>